<sequence>MKSKKRIPSEAGALAAPLSLVQQLAWNDLPHRSVILYQLFKGDWSDEDKASIAAALLNLLRQPELPDRAALVLLLAGLARERSTLSSAAGRTSAQESLRRALLQGLPLYLELVTASEPQLRLHSLYLSSWLPEGRKQLLPLLLRRLEEEEEARTRAALAFALAQLAGDQSSVRSRLSALLKAHEAPIVRLGAASALTRLLRAKAPQRAAHLLVRAIASPQAIASDYDALPWARNSVVADSSDLLRLLPRRRLQFSLPVLLEALATANYYEALSLARTLLYVGFSSQPPGSSLQATTPTQQAILAALRLSLSAWQASELLGGSTSETGAQLSAS</sequence>
<evidence type="ECO:0000313" key="1">
    <source>
        <dbReference type="EMBL" id="RAQ96324.1"/>
    </source>
</evidence>
<protein>
    <recommendedName>
        <fullName evidence="3">HEAT repeat domain-containing protein</fullName>
    </recommendedName>
</protein>
<dbReference type="Proteomes" id="UP000248706">
    <property type="component" value="Unassembled WGS sequence"/>
</dbReference>
<dbReference type="SUPFAM" id="SSF48371">
    <property type="entry name" value="ARM repeat"/>
    <property type="match status" value="1"/>
</dbReference>
<dbReference type="OrthoDB" id="155729at2"/>
<reference evidence="1 2" key="1">
    <citation type="submission" date="2016-08" db="EMBL/GenBank/DDBJ databases">
        <title>Analysis of Carbohydrate Active Enzymes in Thermogemmatispora T81 Reveals Carbohydrate Degradation Ability.</title>
        <authorList>
            <person name="Tomazini A."/>
            <person name="Lal S."/>
            <person name="Stott M."/>
            <person name="Henrissat B."/>
            <person name="Polikarpov I."/>
            <person name="Sparling R."/>
            <person name="Levin D.B."/>
        </authorList>
    </citation>
    <scope>NUCLEOTIDE SEQUENCE [LARGE SCALE GENOMIC DNA]</scope>
    <source>
        <strain evidence="1 2">T81</strain>
    </source>
</reference>
<dbReference type="InterPro" id="IPR016024">
    <property type="entry name" value="ARM-type_fold"/>
</dbReference>
<dbReference type="EMBL" id="MCIF01000002">
    <property type="protein sequence ID" value="RAQ96324.1"/>
    <property type="molecule type" value="Genomic_DNA"/>
</dbReference>
<proteinExistence type="predicted"/>
<organism evidence="1 2">
    <name type="scientific">Thermogemmatispora tikiterensis</name>
    <dbReference type="NCBI Taxonomy" id="1825093"/>
    <lineage>
        <taxon>Bacteria</taxon>
        <taxon>Bacillati</taxon>
        <taxon>Chloroflexota</taxon>
        <taxon>Ktedonobacteria</taxon>
        <taxon>Thermogemmatisporales</taxon>
        <taxon>Thermogemmatisporaceae</taxon>
        <taxon>Thermogemmatispora</taxon>
    </lineage>
</organism>
<name>A0A328VMB4_9CHLR</name>
<keyword evidence="2" id="KW-1185">Reference proteome</keyword>
<gene>
    <name evidence="1" type="ORF">A4R35_12330</name>
</gene>
<dbReference type="RefSeq" id="WP_112429813.1">
    <property type="nucleotide sequence ID" value="NZ_MCIF01000002.1"/>
</dbReference>
<dbReference type="AlphaFoldDB" id="A0A328VMB4"/>
<dbReference type="Gene3D" id="1.25.10.10">
    <property type="entry name" value="Leucine-rich Repeat Variant"/>
    <property type="match status" value="1"/>
</dbReference>
<evidence type="ECO:0000313" key="2">
    <source>
        <dbReference type="Proteomes" id="UP000248706"/>
    </source>
</evidence>
<comment type="caution">
    <text evidence="1">The sequence shown here is derived from an EMBL/GenBank/DDBJ whole genome shotgun (WGS) entry which is preliminary data.</text>
</comment>
<accession>A0A328VMB4</accession>
<dbReference type="InterPro" id="IPR011989">
    <property type="entry name" value="ARM-like"/>
</dbReference>
<evidence type="ECO:0008006" key="3">
    <source>
        <dbReference type="Google" id="ProtNLM"/>
    </source>
</evidence>